<feature type="domain" description="PEGA" evidence="2">
    <location>
        <begin position="30"/>
        <end position="94"/>
    </location>
</feature>
<feature type="chain" id="PRO_5013108985" evidence="1">
    <location>
        <begin position="22"/>
        <end position="170"/>
    </location>
</feature>
<keyword evidence="1" id="KW-0732">Signal</keyword>
<dbReference type="Pfam" id="PF08308">
    <property type="entry name" value="PEGA"/>
    <property type="match status" value="1"/>
</dbReference>
<dbReference type="PROSITE" id="PS51257">
    <property type="entry name" value="PROKAR_LIPOPROTEIN"/>
    <property type="match status" value="1"/>
</dbReference>
<keyword evidence="4" id="KW-1185">Reference proteome</keyword>
<dbReference type="Proteomes" id="UP000182248">
    <property type="component" value="Unassembled WGS sequence"/>
</dbReference>
<gene>
    <name evidence="3" type="ORF">SAMN02927921_02239</name>
</gene>
<evidence type="ECO:0000313" key="4">
    <source>
        <dbReference type="Proteomes" id="UP000182248"/>
    </source>
</evidence>
<dbReference type="OrthoDB" id="1524740at2"/>
<organism evidence="3 4">
    <name type="scientific">Sinomicrobium oceani</name>
    <dbReference type="NCBI Taxonomy" id="1150368"/>
    <lineage>
        <taxon>Bacteria</taxon>
        <taxon>Pseudomonadati</taxon>
        <taxon>Bacteroidota</taxon>
        <taxon>Flavobacteriia</taxon>
        <taxon>Flavobacteriales</taxon>
        <taxon>Flavobacteriaceae</taxon>
        <taxon>Sinomicrobium</taxon>
    </lineage>
</organism>
<accession>A0A1K1Q5W8</accession>
<evidence type="ECO:0000313" key="3">
    <source>
        <dbReference type="EMBL" id="SFW54518.1"/>
    </source>
</evidence>
<proteinExistence type="predicted"/>
<evidence type="ECO:0000256" key="1">
    <source>
        <dbReference type="SAM" id="SignalP"/>
    </source>
</evidence>
<feature type="signal peptide" evidence="1">
    <location>
        <begin position="1"/>
        <end position="21"/>
    </location>
</feature>
<evidence type="ECO:0000259" key="2">
    <source>
        <dbReference type="Pfam" id="PF08308"/>
    </source>
</evidence>
<dbReference type="RefSeq" id="WP_072317456.1">
    <property type="nucleotide sequence ID" value="NZ_FPJE01000011.1"/>
</dbReference>
<protein>
    <submittedName>
        <fullName evidence="3">PEGA domain-containing protein</fullName>
    </submittedName>
</protein>
<dbReference type="STRING" id="1150368.SAMN02927921_02239"/>
<reference evidence="3 4" key="1">
    <citation type="submission" date="2016-11" db="EMBL/GenBank/DDBJ databases">
        <authorList>
            <person name="Jaros S."/>
            <person name="Januszkiewicz K."/>
            <person name="Wedrychowicz H."/>
        </authorList>
    </citation>
    <scope>NUCLEOTIDE SEQUENCE [LARGE SCALE GENOMIC DNA]</scope>
    <source>
        <strain evidence="3 4">CGMCC 1.12145</strain>
    </source>
</reference>
<dbReference type="InterPro" id="IPR013229">
    <property type="entry name" value="PEGA"/>
</dbReference>
<sequence>MNKNFTRIALLGMLLIGTSCASIVSKSSYPIMISSTPSEAKVSITNKKGKQVFIGKTPTVVKLESGSGFFSKAHYQVLLEKPGYEPKTVPVTFKVDGWYFGNILFGGLIGMLIVDPATGAMYKLDTEFINETMQTQENIIVGTEKEERALKVYTLNDIPEQWKSHLTLVH</sequence>
<name>A0A1K1Q5W8_9FLAO</name>
<dbReference type="AlphaFoldDB" id="A0A1K1Q5W8"/>
<dbReference type="EMBL" id="FPJE01000011">
    <property type="protein sequence ID" value="SFW54518.1"/>
    <property type="molecule type" value="Genomic_DNA"/>
</dbReference>